<evidence type="ECO:0000313" key="1">
    <source>
        <dbReference type="EMBL" id="RMB12039.1"/>
    </source>
</evidence>
<comment type="caution">
    <text evidence="1">The sequence shown here is derived from an EMBL/GenBank/DDBJ whole genome shotgun (WGS) entry which is preliminary data.</text>
</comment>
<evidence type="ECO:0000313" key="2">
    <source>
        <dbReference type="Proteomes" id="UP000271227"/>
    </source>
</evidence>
<dbReference type="Proteomes" id="UP000271227">
    <property type="component" value="Unassembled WGS sequence"/>
</dbReference>
<dbReference type="AlphaFoldDB" id="A0A3M0CX26"/>
<dbReference type="SUPFAM" id="SSF53850">
    <property type="entry name" value="Periplasmic binding protein-like II"/>
    <property type="match status" value="1"/>
</dbReference>
<proteinExistence type="predicted"/>
<reference evidence="1 2" key="1">
    <citation type="submission" date="2018-10" db="EMBL/GenBank/DDBJ databases">
        <title>Genomic Encyclopedia of Archaeal and Bacterial Type Strains, Phase II (KMG-II): from individual species to whole genera.</title>
        <authorList>
            <person name="Goeker M."/>
        </authorList>
    </citation>
    <scope>NUCLEOTIDE SEQUENCE [LARGE SCALE GENOMIC DNA]</scope>
    <source>
        <strain evidence="1 2">DSM 25217</strain>
    </source>
</reference>
<dbReference type="Gene3D" id="3.40.190.10">
    <property type="entry name" value="Periplasmic binding protein-like II"/>
    <property type="match status" value="1"/>
</dbReference>
<sequence length="514" mass="56004">MALTQPRCLHRGLGEIMPTSQFALGHMVRLFGVLAVVTMAVSSAHAGSLVIRNSSDAAITCSVDGYTMATGWPFDWTITVEAGKSFVVGPSYEQEKPVIDWADCGGLKTSHMAITPDGPDGYFYFTGTQSRVLNAALYPYLPNLPGGTFNAMVQHVIETYQTENPDVLLNAVLNGNLDIYSYEGLTRLLGADGFDIMELDMLYLQFLADSDLILPTEMPLDNYQDIGLAAVTAGGNQAYGVPSWLCMDFTFSFAEGVKAVTSLEGLSVFLSDTPEDQTPLVGNFNGSWRLPAMYISGYMGQFPDAPIANALQMPPNDTVITNLTTLTEKCNFDDGNKCIDDTYHDAANGTTEQVLATGRAKTDVGFSEQSFYIKLYGGPEPLWAIGTPWGNTINPLLYTDAFVRSAANCADDPCKTDGQAFIALMTSDPMKTFITQSQDLDDHAPYRRLLTATKSFYELPWVKEDALYTQFHTVFETGASFPNNITDEQQTSIGTQVCAALKAQNPAYVCKSEP</sequence>
<name>A0A3M0CX26_9PROT</name>
<keyword evidence="2" id="KW-1185">Reference proteome</keyword>
<dbReference type="EMBL" id="REFR01000009">
    <property type="protein sequence ID" value="RMB12039.1"/>
    <property type="molecule type" value="Genomic_DNA"/>
</dbReference>
<accession>A0A3M0CX26</accession>
<dbReference type="InParanoid" id="A0A3M0CX26"/>
<gene>
    <name evidence="1" type="ORF">BXY39_0529</name>
</gene>
<organism evidence="1 2">
    <name type="scientific">Eilatimonas milleporae</name>
    <dbReference type="NCBI Taxonomy" id="911205"/>
    <lineage>
        <taxon>Bacteria</taxon>
        <taxon>Pseudomonadati</taxon>
        <taxon>Pseudomonadota</taxon>
        <taxon>Alphaproteobacteria</taxon>
        <taxon>Kordiimonadales</taxon>
        <taxon>Kordiimonadaceae</taxon>
        <taxon>Eilatimonas</taxon>
    </lineage>
</organism>
<protein>
    <submittedName>
        <fullName evidence="1">Carbohydrate ABC transporter substrate-binding protein (CUT1 family)</fullName>
    </submittedName>
</protein>